<proteinExistence type="predicted"/>
<dbReference type="GO" id="GO:0040029">
    <property type="term" value="P:epigenetic regulation of gene expression"/>
    <property type="evidence" value="ECO:0007669"/>
    <property type="project" value="TreeGrafter"/>
</dbReference>
<accession>A0AAV9EZW4</accession>
<reference evidence="3" key="2">
    <citation type="submission" date="2023-06" db="EMBL/GenBank/DDBJ databases">
        <authorList>
            <person name="Ma L."/>
            <person name="Liu K.-W."/>
            <person name="Li Z."/>
            <person name="Hsiao Y.-Y."/>
            <person name="Qi Y."/>
            <person name="Fu T."/>
            <person name="Tang G."/>
            <person name="Zhang D."/>
            <person name="Sun W.-H."/>
            <person name="Liu D.-K."/>
            <person name="Li Y."/>
            <person name="Chen G.-Z."/>
            <person name="Liu X.-D."/>
            <person name="Liao X.-Y."/>
            <person name="Jiang Y.-T."/>
            <person name="Yu X."/>
            <person name="Hao Y."/>
            <person name="Huang J."/>
            <person name="Zhao X.-W."/>
            <person name="Ke S."/>
            <person name="Chen Y.-Y."/>
            <person name="Wu W.-L."/>
            <person name="Hsu J.-L."/>
            <person name="Lin Y.-F."/>
            <person name="Huang M.-D."/>
            <person name="Li C.-Y."/>
            <person name="Huang L."/>
            <person name="Wang Z.-W."/>
            <person name="Zhao X."/>
            <person name="Zhong W.-Y."/>
            <person name="Peng D.-H."/>
            <person name="Ahmad S."/>
            <person name="Lan S."/>
            <person name="Zhang J.-S."/>
            <person name="Tsai W.-C."/>
            <person name="Van De Peer Y."/>
            <person name="Liu Z.-J."/>
        </authorList>
    </citation>
    <scope>NUCLEOTIDE SEQUENCE</scope>
    <source>
        <strain evidence="3">CP</strain>
        <tissue evidence="3">Leaves</tissue>
    </source>
</reference>
<dbReference type="PANTHER" id="PTHR34805">
    <property type="entry name" value="PROTEIN MODIFIER OF SNC1 1"/>
    <property type="match status" value="1"/>
</dbReference>
<name>A0AAV9EZW4_ACOCL</name>
<evidence type="ECO:0000313" key="3">
    <source>
        <dbReference type="EMBL" id="KAK1318934.1"/>
    </source>
</evidence>
<dbReference type="PANTHER" id="PTHR34805:SF1">
    <property type="entry name" value="PROTEIN MODIFIER OF SNC1 1"/>
    <property type="match status" value="1"/>
</dbReference>
<dbReference type="InterPro" id="IPR038808">
    <property type="entry name" value="MOS1-like"/>
</dbReference>
<protein>
    <submittedName>
        <fullName evidence="3">Protein MODIFIER OF SNC1 1</fullName>
    </submittedName>
</protein>
<organism evidence="3 4">
    <name type="scientific">Acorus calamus</name>
    <name type="common">Sweet flag</name>
    <dbReference type="NCBI Taxonomy" id="4465"/>
    <lineage>
        <taxon>Eukaryota</taxon>
        <taxon>Viridiplantae</taxon>
        <taxon>Streptophyta</taxon>
        <taxon>Embryophyta</taxon>
        <taxon>Tracheophyta</taxon>
        <taxon>Spermatophyta</taxon>
        <taxon>Magnoliopsida</taxon>
        <taxon>Liliopsida</taxon>
        <taxon>Acoraceae</taxon>
        <taxon>Acorus</taxon>
    </lineage>
</organism>
<dbReference type="AlphaFoldDB" id="A0AAV9EZW4"/>
<evidence type="ECO:0000313" key="4">
    <source>
        <dbReference type="Proteomes" id="UP001180020"/>
    </source>
</evidence>
<dbReference type="InterPro" id="IPR009738">
    <property type="entry name" value="BAT2_N"/>
</dbReference>
<comment type="caution">
    <text evidence="3">The sequence shown here is derived from an EMBL/GenBank/DDBJ whole genome shotgun (WGS) entry which is preliminary data.</text>
</comment>
<dbReference type="EMBL" id="JAUJYO010000004">
    <property type="protein sequence ID" value="KAK1318934.1"/>
    <property type="molecule type" value="Genomic_DNA"/>
</dbReference>
<feature type="domain" description="BAT2 N-terminal" evidence="2">
    <location>
        <begin position="1"/>
        <end position="45"/>
    </location>
</feature>
<evidence type="ECO:0000256" key="1">
    <source>
        <dbReference type="ARBA" id="ARBA00022553"/>
    </source>
</evidence>
<sequence length="49" mass="5335">MTVLGKFAVPKPVNLPRQRLENHGLDPNVEIVPKGTLSWGNRASSKPNA</sequence>
<reference evidence="3" key="1">
    <citation type="journal article" date="2023" name="Nat. Commun.">
        <title>Diploid and tetraploid genomes of Acorus and the evolution of monocots.</title>
        <authorList>
            <person name="Ma L."/>
            <person name="Liu K.W."/>
            <person name="Li Z."/>
            <person name="Hsiao Y.Y."/>
            <person name="Qi Y."/>
            <person name="Fu T."/>
            <person name="Tang G.D."/>
            <person name="Zhang D."/>
            <person name="Sun W.H."/>
            <person name="Liu D.K."/>
            <person name="Li Y."/>
            <person name="Chen G.Z."/>
            <person name="Liu X.D."/>
            <person name="Liao X.Y."/>
            <person name="Jiang Y.T."/>
            <person name="Yu X."/>
            <person name="Hao Y."/>
            <person name="Huang J."/>
            <person name="Zhao X.W."/>
            <person name="Ke S."/>
            <person name="Chen Y.Y."/>
            <person name="Wu W.L."/>
            <person name="Hsu J.L."/>
            <person name="Lin Y.F."/>
            <person name="Huang M.D."/>
            <person name="Li C.Y."/>
            <person name="Huang L."/>
            <person name="Wang Z.W."/>
            <person name="Zhao X."/>
            <person name="Zhong W.Y."/>
            <person name="Peng D.H."/>
            <person name="Ahmad S."/>
            <person name="Lan S."/>
            <person name="Zhang J.S."/>
            <person name="Tsai W.C."/>
            <person name="Van de Peer Y."/>
            <person name="Liu Z.J."/>
        </authorList>
    </citation>
    <scope>NUCLEOTIDE SEQUENCE</scope>
    <source>
        <strain evidence="3">CP</strain>
    </source>
</reference>
<keyword evidence="4" id="KW-1185">Reference proteome</keyword>
<dbReference type="Proteomes" id="UP001180020">
    <property type="component" value="Unassembled WGS sequence"/>
</dbReference>
<evidence type="ECO:0000259" key="2">
    <source>
        <dbReference type="Pfam" id="PF07001"/>
    </source>
</evidence>
<gene>
    <name evidence="3" type="primary">MOS1</name>
    <name evidence="3" type="ORF">QJS10_CPB04g01665</name>
</gene>
<dbReference type="Pfam" id="PF07001">
    <property type="entry name" value="BAT2_N"/>
    <property type="match status" value="1"/>
</dbReference>
<keyword evidence="1" id="KW-0597">Phosphoprotein</keyword>